<dbReference type="EMBL" id="LN606600">
    <property type="protein sequence ID" value="CEF40130.1"/>
    <property type="molecule type" value="Genomic_DNA"/>
</dbReference>
<dbReference type="RefSeq" id="WP_006559973.1">
    <property type="nucleotide sequence ID" value="NZ_JAIMFP010000001.1"/>
</dbReference>
<proteinExistence type="predicted"/>
<dbReference type="OrthoDB" id="9862096at2"/>
<accession>A0A0U5B6Z6</accession>
<name>A0A0U5B6Z6_9PROT</name>
<evidence type="ECO:0000313" key="2">
    <source>
        <dbReference type="Proteomes" id="UP000056109"/>
    </source>
</evidence>
<protein>
    <submittedName>
        <fullName evidence="1">Uncharacterized protein</fullName>
    </submittedName>
</protein>
<dbReference type="Proteomes" id="UP000056109">
    <property type="component" value="Chromosome I"/>
</dbReference>
<dbReference type="KEGG" id="asz:ASN_722"/>
<organism evidence="1 2">
    <name type="scientific">Acetobacter senegalensis</name>
    <dbReference type="NCBI Taxonomy" id="446692"/>
    <lineage>
        <taxon>Bacteria</taxon>
        <taxon>Pseudomonadati</taxon>
        <taxon>Pseudomonadota</taxon>
        <taxon>Alphaproteobacteria</taxon>
        <taxon>Acetobacterales</taxon>
        <taxon>Acetobacteraceae</taxon>
        <taxon>Acetobacter</taxon>
    </lineage>
</organism>
<dbReference type="GeneID" id="43396651"/>
<dbReference type="PATRIC" id="fig|446692.3.peg.687"/>
<sequence length="56" mass="6155">MVFPKLAADGIEEVAMTKHIEKRLCPKPGEGTVTVRMAYAKRGADASRFRASEPHV</sequence>
<keyword evidence="2" id="KW-1185">Reference proteome</keyword>
<evidence type="ECO:0000313" key="1">
    <source>
        <dbReference type="EMBL" id="CEF40130.1"/>
    </source>
</evidence>
<dbReference type="AlphaFoldDB" id="A0A0U5B6Z6"/>
<gene>
    <name evidence="1" type="ORF">ASN_722</name>
</gene>
<reference evidence="2" key="1">
    <citation type="submission" date="2014-09" db="EMBL/GenBank/DDBJ databases">
        <authorList>
            <person name="Illeghems K.G."/>
        </authorList>
    </citation>
    <scope>NUCLEOTIDE SEQUENCE [LARGE SCALE GENOMIC DNA]</scope>
    <source>
        <strain evidence="2">108B</strain>
    </source>
</reference>